<feature type="transmembrane region" description="Helical" evidence="9">
    <location>
        <begin position="31"/>
        <end position="52"/>
    </location>
</feature>
<feature type="transmembrane region" description="Helical" evidence="9">
    <location>
        <begin position="105"/>
        <end position="124"/>
    </location>
</feature>
<evidence type="ECO:0000256" key="7">
    <source>
        <dbReference type="ARBA" id="ARBA00023136"/>
    </source>
</evidence>
<evidence type="ECO:0000256" key="8">
    <source>
        <dbReference type="ARBA" id="ARBA00038436"/>
    </source>
</evidence>
<evidence type="ECO:0000256" key="3">
    <source>
        <dbReference type="ARBA" id="ARBA00022475"/>
    </source>
</evidence>
<evidence type="ECO:0000256" key="4">
    <source>
        <dbReference type="ARBA" id="ARBA00022519"/>
    </source>
</evidence>
<feature type="transmembrane region" description="Helical" evidence="9">
    <location>
        <begin position="67"/>
        <end position="85"/>
    </location>
</feature>
<dbReference type="Proteomes" id="UP000297475">
    <property type="component" value="Unassembled WGS sequence"/>
</dbReference>
<evidence type="ECO:0000259" key="10">
    <source>
        <dbReference type="Pfam" id="PF04290"/>
    </source>
</evidence>
<organism evidence="11 12">
    <name type="scientific">Natronospirillum operosum</name>
    <dbReference type="NCBI Taxonomy" id="2759953"/>
    <lineage>
        <taxon>Bacteria</taxon>
        <taxon>Pseudomonadati</taxon>
        <taxon>Pseudomonadota</taxon>
        <taxon>Gammaproteobacteria</taxon>
        <taxon>Oceanospirillales</taxon>
        <taxon>Natronospirillaceae</taxon>
        <taxon>Natronospirillum</taxon>
    </lineage>
</organism>
<keyword evidence="7 9" id="KW-0472">Membrane</keyword>
<dbReference type="InterPro" id="IPR055348">
    <property type="entry name" value="DctQ"/>
</dbReference>
<dbReference type="GO" id="GO:0005886">
    <property type="term" value="C:plasma membrane"/>
    <property type="evidence" value="ECO:0007669"/>
    <property type="project" value="UniProtKB-SubCell"/>
</dbReference>
<keyword evidence="5 9" id="KW-0812">Transmembrane</keyword>
<keyword evidence="4 9" id="KW-0997">Cell inner membrane</keyword>
<keyword evidence="12" id="KW-1185">Reference proteome</keyword>
<comment type="caution">
    <text evidence="11">The sequence shown here is derived from an EMBL/GenBank/DDBJ whole genome shotgun (WGS) entry which is preliminary data.</text>
</comment>
<keyword evidence="6 9" id="KW-1133">Transmembrane helix</keyword>
<reference evidence="11 12" key="1">
    <citation type="submission" date="2019-04" db="EMBL/GenBank/DDBJ databases">
        <title>Natronospirillum operosus gen. nov., sp. nov., a haloalkaliphilic satellite isolated from decaying biomass of laboratory culture of cyanobacterium Geitlerinema sp. and proposal of Natronospirillaceae fam. nov. and Saccharospirillaceae fam. nov.</title>
        <authorList>
            <person name="Kevbrin V."/>
            <person name="Boltyanskaya Y."/>
            <person name="Koziaeva V."/>
            <person name="Grouzdev D.S."/>
            <person name="Park M."/>
            <person name="Cho J."/>
        </authorList>
    </citation>
    <scope>NUCLEOTIDE SEQUENCE [LARGE SCALE GENOMIC DNA]</scope>
    <source>
        <strain evidence="11 12">G-116</strain>
    </source>
</reference>
<keyword evidence="3" id="KW-1003">Cell membrane</keyword>
<evidence type="ECO:0000256" key="6">
    <source>
        <dbReference type="ARBA" id="ARBA00022989"/>
    </source>
</evidence>
<proteinExistence type="inferred from homology"/>
<keyword evidence="2 9" id="KW-0813">Transport</keyword>
<feature type="domain" description="Tripartite ATP-independent periplasmic transporters DctQ component" evidence="10">
    <location>
        <begin position="44"/>
        <end position="176"/>
    </location>
</feature>
<evidence type="ECO:0000256" key="5">
    <source>
        <dbReference type="ARBA" id="ARBA00022692"/>
    </source>
</evidence>
<evidence type="ECO:0000256" key="9">
    <source>
        <dbReference type="RuleBase" id="RU369079"/>
    </source>
</evidence>
<dbReference type="EMBL" id="SRMF01000002">
    <property type="protein sequence ID" value="TGG94321.1"/>
    <property type="molecule type" value="Genomic_DNA"/>
</dbReference>
<name>A0A4Z0WGI9_9GAMM</name>
<evidence type="ECO:0000256" key="1">
    <source>
        <dbReference type="ARBA" id="ARBA00004429"/>
    </source>
</evidence>
<dbReference type="Pfam" id="PF04290">
    <property type="entry name" value="DctQ"/>
    <property type="match status" value="1"/>
</dbReference>
<protein>
    <recommendedName>
        <fullName evidence="9">TRAP transporter small permease protein</fullName>
    </recommendedName>
</protein>
<feature type="transmembrane region" description="Helical" evidence="9">
    <location>
        <begin position="151"/>
        <end position="169"/>
    </location>
</feature>
<comment type="subcellular location">
    <subcellularLocation>
        <location evidence="1 9">Cell inner membrane</location>
        <topology evidence="1 9">Multi-pass membrane protein</topology>
    </subcellularLocation>
</comment>
<evidence type="ECO:0000313" key="11">
    <source>
        <dbReference type="EMBL" id="TGG94321.1"/>
    </source>
</evidence>
<sequence>MVQAIVPGAVEARQDLPTNIISRPVDAVIRFIGQLAAWLWVATIAVITINVVDRFMFGRGSIALEELSWHFFGAAMLLSLSYAVVTDDHVRVDFLRERFSLKTRAWIELLALVLLAMPVFWIVLEETYSYAMRSYVSGERSQAPSGLPNRFIIKGAMPLGFTLLMLAFASRALRCISFLFGFPRPFWPHGRGPVSDNAEQSSGGA</sequence>
<comment type="subunit">
    <text evidence="9">The complex comprises the extracytoplasmic solute receptor protein and the two transmembrane proteins.</text>
</comment>
<dbReference type="PANTHER" id="PTHR35011">
    <property type="entry name" value="2,3-DIKETO-L-GULONATE TRAP TRANSPORTER SMALL PERMEASE PROTEIN YIAM"/>
    <property type="match status" value="1"/>
</dbReference>
<dbReference type="PANTHER" id="PTHR35011:SF4">
    <property type="entry name" value="SLL1102 PROTEIN"/>
    <property type="match status" value="1"/>
</dbReference>
<dbReference type="InterPro" id="IPR007387">
    <property type="entry name" value="TRAP_DctQ"/>
</dbReference>
<comment type="similarity">
    <text evidence="8 9">Belongs to the TRAP transporter small permease family.</text>
</comment>
<gene>
    <name evidence="11" type="ORF">E4656_08450</name>
</gene>
<evidence type="ECO:0000313" key="12">
    <source>
        <dbReference type="Proteomes" id="UP000297475"/>
    </source>
</evidence>
<dbReference type="GO" id="GO:0022857">
    <property type="term" value="F:transmembrane transporter activity"/>
    <property type="evidence" value="ECO:0007669"/>
    <property type="project" value="UniProtKB-UniRule"/>
</dbReference>
<dbReference type="AlphaFoldDB" id="A0A4Z0WGI9"/>
<evidence type="ECO:0000256" key="2">
    <source>
        <dbReference type="ARBA" id="ARBA00022448"/>
    </source>
</evidence>
<comment type="function">
    <text evidence="9">Part of the tripartite ATP-independent periplasmic (TRAP) transport system.</text>
</comment>
<accession>A0A4Z0WGI9</accession>
<dbReference type="OrthoDB" id="9795655at2"/>